<accession>A0A1H1D189</accession>
<dbReference type="Pfam" id="PF20471">
    <property type="entry name" value="DUF6716"/>
    <property type="match status" value="1"/>
</dbReference>
<evidence type="ECO:0000313" key="2">
    <source>
        <dbReference type="Proteomes" id="UP000181917"/>
    </source>
</evidence>
<dbReference type="Proteomes" id="UP000181917">
    <property type="component" value="Unassembled WGS sequence"/>
</dbReference>
<keyword evidence="2" id="KW-1185">Reference proteome</keyword>
<evidence type="ECO:0000313" key="1">
    <source>
        <dbReference type="EMBL" id="SDQ70214.1"/>
    </source>
</evidence>
<reference evidence="1 2" key="1">
    <citation type="submission" date="2016-10" db="EMBL/GenBank/DDBJ databases">
        <authorList>
            <person name="de Groot N.N."/>
        </authorList>
    </citation>
    <scope>NUCLEOTIDE SEQUENCE [LARGE SCALE GENOMIC DNA]</scope>
    <source>
        <strain evidence="1 2">DSM 20117</strain>
    </source>
</reference>
<dbReference type="RefSeq" id="WP_179951893.1">
    <property type="nucleotide sequence ID" value="NZ_CP018863.1"/>
</dbReference>
<dbReference type="EMBL" id="FNKH01000002">
    <property type="protein sequence ID" value="SDQ70214.1"/>
    <property type="molecule type" value="Genomic_DNA"/>
</dbReference>
<proteinExistence type="predicted"/>
<dbReference type="InterPro" id="IPR046561">
    <property type="entry name" value="DUF6716"/>
</dbReference>
<organism evidence="1 2">
    <name type="scientific">Crystallibacter crystallopoietes</name>
    <dbReference type="NCBI Taxonomy" id="37928"/>
    <lineage>
        <taxon>Bacteria</taxon>
        <taxon>Bacillati</taxon>
        <taxon>Actinomycetota</taxon>
        <taxon>Actinomycetes</taxon>
        <taxon>Micrococcales</taxon>
        <taxon>Micrococcaceae</taxon>
        <taxon>Crystallibacter</taxon>
    </lineage>
</organism>
<name>A0A1H1D189_9MICC</name>
<protein>
    <submittedName>
        <fullName evidence="1">Uncharacterized protein</fullName>
    </submittedName>
</protein>
<dbReference type="AlphaFoldDB" id="A0A1H1D189"/>
<sequence>MSGIQRGAKSSNLPDGMAYTAPGAVPGQLRGARHKIVAVADSDSYLKFACATLDALGPEWDREVLLVRSPIAPTREQTTAAVAGTFCAGMTTPVIPASGLRTALAGADVVLAAATGPVAEEVYLHASRLTPRPALVSGLPGVAFPATEKALQFRSLGDAFITHSHAECRAFSDLVDHLGLEQRVLVSRLPFLKSPARPEPVDAPLTQVVFAPQAKVPVLKDERIAILQSLAALSRRSGYRVRVKLRAWAGEPQTHLEQYPFDTLWGELVASRAVAGHELEFCTGSMAEQLVPGTAMVTVSSTAALEAIDAGLPVLILSDFGVNEDMLNRVFVGSGLLGTLSDLKAGHFFHPEATWLRDNYFHSQTVPLADLLATYAGRARTGKLTVDAGRLAAAKKRRWRLRIRTALPMPALKLIRKLRNVQSEQAVGNSAHASGQQPA</sequence>
<gene>
    <name evidence="1" type="ORF">SAMN04489742_2207</name>
</gene>
<dbReference type="STRING" id="37928.SAMN04489742_2207"/>